<evidence type="ECO:0000256" key="1">
    <source>
        <dbReference type="SAM" id="MobiDB-lite"/>
    </source>
</evidence>
<feature type="compositionally biased region" description="Polar residues" evidence="1">
    <location>
        <begin position="293"/>
        <end position="310"/>
    </location>
</feature>
<organism evidence="2 3">
    <name type="scientific">Sutterella seckii</name>
    <dbReference type="NCBI Taxonomy" id="1944635"/>
    <lineage>
        <taxon>Bacteria</taxon>
        <taxon>Pseudomonadati</taxon>
        <taxon>Pseudomonadota</taxon>
        <taxon>Betaproteobacteria</taxon>
        <taxon>Burkholderiales</taxon>
        <taxon>Sutterellaceae</taxon>
        <taxon>Sutterella</taxon>
    </lineage>
</organism>
<feature type="region of interest" description="Disordered" evidence="1">
    <location>
        <begin position="290"/>
        <end position="310"/>
    </location>
</feature>
<proteinExistence type="predicted"/>
<dbReference type="RefSeq" id="WP_152158593.1">
    <property type="nucleotide sequence ID" value="NZ_WEHX01000053.1"/>
</dbReference>
<dbReference type="EMBL" id="WEHX01000053">
    <property type="protein sequence ID" value="KAB7657712.1"/>
    <property type="molecule type" value="Genomic_DNA"/>
</dbReference>
<accession>A0A6I1EP85</accession>
<dbReference type="InterPro" id="IPR025591">
    <property type="entry name" value="RloB"/>
</dbReference>
<sequence length="455" mass="51700">MNYAKQKDGRSWLFYEKTAKGRRSIALAVLAREDEEPELTIERFECTDADEAELQKRLTMLRDRIRRDRSKIAIYCEGQTESRYLREIANALGITSRIQIFAVNGGDPGAHIEAIAKNLLWEKAIGKESFGEYWMVFDRDGHHGFHSAFEIKSHFKSIHLAFTNPCFEYWVAMHHPKYDGKIPLTEEHIVSEETKVELCGTNRKRIVHVRTIELGASPDDAFVLASRLFPGYKKNAEGYLSLFGAHTERAYERMKALPSPQNGLGSDLPALIDRLFALSGLTRSEGFARLGQGASTNSSGETANSPQSLQKGFNRKEFAMTCEILSPRINDFRKMLDLNTAKLLNDDLLSFLRHIKEAILIVPQMENAIPPLEPEQQERITIMLGKESTDASYLEFCTRLGEINCVVKSFSKNPDRKFKNQTRLKVRASTEYCLAWLNRFIGERSQIPENEGAAP</sequence>
<comment type="caution">
    <text evidence="2">The sequence shown here is derived from an EMBL/GenBank/DDBJ whole genome shotgun (WGS) entry which is preliminary data.</text>
</comment>
<protein>
    <submittedName>
        <fullName evidence="2">RloB domain-containing protein</fullName>
    </submittedName>
</protein>
<evidence type="ECO:0000313" key="3">
    <source>
        <dbReference type="Proteomes" id="UP000430564"/>
    </source>
</evidence>
<name>A0A6I1EP85_9BURK</name>
<dbReference type="Proteomes" id="UP000430564">
    <property type="component" value="Unassembled WGS sequence"/>
</dbReference>
<evidence type="ECO:0000313" key="2">
    <source>
        <dbReference type="EMBL" id="KAB7657712.1"/>
    </source>
</evidence>
<dbReference type="OrthoDB" id="9796523at2"/>
<gene>
    <name evidence="2" type="ORF">GBM95_07895</name>
</gene>
<dbReference type="AlphaFoldDB" id="A0A6I1EP85"/>
<dbReference type="Pfam" id="PF13707">
    <property type="entry name" value="RloB"/>
    <property type="match status" value="1"/>
</dbReference>
<reference evidence="2 3" key="1">
    <citation type="submission" date="2019-10" db="EMBL/GenBank/DDBJ databases">
        <title>Genome diversity of Sutterella seckii.</title>
        <authorList>
            <person name="Chaplin A.V."/>
            <person name="Sokolova S.R."/>
            <person name="Mosin K.A."/>
            <person name="Ivanova E.L."/>
            <person name="Kochetkova T.O."/>
            <person name="Goltsov A.Y."/>
            <person name="Trofimov D.Y."/>
            <person name="Efimov B.A."/>
        </authorList>
    </citation>
    <scope>NUCLEOTIDE SEQUENCE [LARGE SCALE GENOMIC DNA]</scope>
    <source>
        <strain evidence="2 3">ASD393</strain>
    </source>
</reference>